<proteinExistence type="predicted"/>
<reference evidence="1" key="1">
    <citation type="submission" date="2017-08" db="EMBL/GenBank/DDBJ databases">
        <authorList>
            <person name="Polle J.E."/>
            <person name="Barry K."/>
            <person name="Cushman J."/>
            <person name="Schmutz J."/>
            <person name="Tran D."/>
            <person name="Hathwaick L.T."/>
            <person name="Yim W.C."/>
            <person name="Jenkins J."/>
            <person name="Mckie-Krisberg Z.M."/>
            <person name="Prochnik S."/>
            <person name="Lindquist E."/>
            <person name="Dockter R.B."/>
            <person name="Adam C."/>
            <person name="Molina H."/>
            <person name="Bunkerborg J."/>
            <person name="Jin E."/>
            <person name="Buchheim M."/>
            <person name="Magnuson J."/>
        </authorList>
    </citation>
    <scope>NUCLEOTIDE SEQUENCE</scope>
    <source>
        <strain evidence="1">CCAP 19/18</strain>
    </source>
</reference>
<keyword evidence="2" id="KW-1185">Reference proteome</keyword>
<dbReference type="Proteomes" id="UP000815325">
    <property type="component" value="Unassembled WGS sequence"/>
</dbReference>
<sequence length="51" mass="5764">MPRIRSRLKSYKQLKALVKVPLPRWSCAITALRSSVPLAPRIPNLPAGLWL</sequence>
<evidence type="ECO:0000313" key="2">
    <source>
        <dbReference type="Proteomes" id="UP000815325"/>
    </source>
</evidence>
<comment type="caution">
    <text evidence="1">The sequence shown here is derived from an EMBL/GenBank/DDBJ whole genome shotgun (WGS) entry which is preliminary data.</text>
</comment>
<evidence type="ECO:0000313" key="1">
    <source>
        <dbReference type="EMBL" id="KAF5827843.1"/>
    </source>
</evidence>
<dbReference type="EMBL" id="MU070414">
    <property type="protein sequence ID" value="KAF5827843.1"/>
    <property type="molecule type" value="Genomic_DNA"/>
</dbReference>
<name>A0ABQ7FZQ9_DUNSA</name>
<accession>A0ABQ7FZQ9</accession>
<gene>
    <name evidence="1" type="ORF">DUNSADRAFT_18633</name>
</gene>
<protein>
    <submittedName>
        <fullName evidence="1">Uncharacterized protein</fullName>
    </submittedName>
</protein>
<organism evidence="1 2">
    <name type="scientific">Dunaliella salina</name>
    <name type="common">Green alga</name>
    <name type="synonym">Protococcus salinus</name>
    <dbReference type="NCBI Taxonomy" id="3046"/>
    <lineage>
        <taxon>Eukaryota</taxon>
        <taxon>Viridiplantae</taxon>
        <taxon>Chlorophyta</taxon>
        <taxon>core chlorophytes</taxon>
        <taxon>Chlorophyceae</taxon>
        <taxon>CS clade</taxon>
        <taxon>Chlamydomonadales</taxon>
        <taxon>Dunaliellaceae</taxon>
        <taxon>Dunaliella</taxon>
    </lineage>
</organism>